<accession>A0A1L7X1W3</accession>
<dbReference type="EMBL" id="FJOG01000013">
    <property type="protein sequence ID" value="CZR59017.1"/>
    <property type="molecule type" value="Genomic_DNA"/>
</dbReference>
<name>A0A1L7X1W3_9HELO</name>
<evidence type="ECO:0000256" key="1">
    <source>
        <dbReference type="SAM" id="MobiDB-lite"/>
    </source>
</evidence>
<organism evidence="2 3">
    <name type="scientific">Phialocephala subalpina</name>
    <dbReference type="NCBI Taxonomy" id="576137"/>
    <lineage>
        <taxon>Eukaryota</taxon>
        <taxon>Fungi</taxon>
        <taxon>Dikarya</taxon>
        <taxon>Ascomycota</taxon>
        <taxon>Pezizomycotina</taxon>
        <taxon>Leotiomycetes</taxon>
        <taxon>Helotiales</taxon>
        <taxon>Mollisiaceae</taxon>
        <taxon>Phialocephala</taxon>
        <taxon>Phialocephala fortinii species complex</taxon>
    </lineage>
</organism>
<reference evidence="2 3" key="1">
    <citation type="submission" date="2016-03" db="EMBL/GenBank/DDBJ databases">
        <authorList>
            <person name="Ploux O."/>
        </authorList>
    </citation>
    <scope>NUCLEOTIDE SEQUENCE [LARGE SCALE GENOMIC DNA]</scope>
    <source>
        <strain evidence="2 3">UAMH 11012</strain>
    </source>
</reference>
<feature type="compositionally biased region" description="Polar residues" evidence="1">
    <location>
        <begin position="54"/>
        <end position="63"/>
    </location>
</feature>
<gene>
    <name evidence="2" type="ORF">PAC_08909</name>
</gene>
<dbReference type="Proteomes" id="UP000184330">
    <property type="component" value="Unassembled WGS sequence"/>
</dbReference>
<evidence type="ECO:0000313" key="2">
    <source>
        <dbReference type="EMBL" id="CZR59017.1"/>
    </source>
</evidence>
<sequence>MRIDEVSDMPALLPELVHTAENVRGDKAMRAPMNPYRRSQLESMAHHGPRRKGSNCSRTRVSEPQISKLRRTNFGLSKYSIQDRLSFNIFHSSLQNSTPLQQTKGYDNGLGVSTKVNEKTLRKDPDMPNKAHEQILREPIPCYRVSYTIAAVGARARPQPALLQTITSSWGENNGATFLNEHHFLSRPFLSGLGKRSFALPRSEGYMSTFSHFDPPSLLHTFPQGAEP</sequence>
<keyword evidence="3" id="KW-1185">Reference proteome</keyword>
<protein>
    <submittedName>
        <fullName evidence="2">Uncharacterized protein</fullName>
    </submittedName>
</protein>
<evidence type="ECO:0000313" key="3">
    <source>
        <dbReference type="Proteomes" id="UP000184330"/>
    </source>
</evidence>
<dbReference type="AlphaFoldDB" id="A0A1L7X1W3"/>
<proteinExistence type="predicted"/>
<feature type="region of interest" description="Disordered" evidence="1">
    <location>
        <begin position="40"/>
        <end position="63"/>
    </location>
</feature>